<dbReference type="InterPro" id="IPR027417">
    <property type="entry name" value="P-loop_NTPase"/>
</dbReference>
<dbReference type="AlphaFoldDB" id="A0A916QUC6"/>
<keyword evidence="11" id="KW-1185">Reference proteome</keyword>
<dbReference type="InterPro" id="IPR036640">
    <property type="entry name" value="ABC1_TM_sf"/>
</dbReference>
<feature type="transmembrane region" description="Helical" evidence="7">
    <location>
        <begin position="150"/>
        <end position="169"/>
    </location>
</feature>
<reference evidence="10" key="1">
    <citation type="journal article" date="2014" name="Int. J. Syst. Evol. Microbiol.">
        <title>Complete genome sequence of Corynebacterium casei LMG S-19264T (=DSM 44701T), isolated from a smear-ripened cheese.</title>
        <authorList>
            <consortium name="US DOE Joint Genome Institute (JGI-PGF)"/>
            <person name="Walter F."/>
            <person name="Albersmeier A."/>
            <person name="Kalinowski J."/>
            <person name="Ruckert C."/>
        </authorList>
    </citation>
    <scope>NUCLEOTIDE SEQUENCE</scope>
    <source>
        <strain evidence="10">CGMCC 1.15880</strain>
    </source>
</reference>
<keyword evidence="2 7" id="KW-0812">Transmembrane</keyword>
<keyword evidence="6 7" id="KW-0472">Membrane</keyword>
<gene>
    <name evidence="10" type="ORF">GCM10011498_10380</name>
</gene>
<dbReference type="Proteomes" id="UP000628017">
    <property type="component" value="Unassembled WGS sequence"/>
</dbReference>
<evidence type="ECO:0000259" key="9">
    <source>
        <dbReference type="PROSITE" id="PS50929"/>
    </source>
</evidence>
<dbReference type="EMBL" id="BMKA01000002">
    <property type="protein sequence ID" value="GGA12403.1"/>
    <property type="molecule type" value="Genomic_DNA"/>
</dbReference>
<dbReference type="PANTHER" id="PTHR24221">
    <property type="entry name" value="ATP-BINDING CASSETTE SUB-FAMILY B"/>
    <property type="match status" value="1"/>
</dbReference>
<feature type="transmembrane region" description="Helical" evidence="7">
    <location>
        <begin position="241"/>
        <end position="260"/>
    </location>
</feature>
<comment type="caution">
    <text evidence="10">The sequence shown here is derived from an EMBL/GenBank/DDBJ whole genome shotgun (WGS) entry which is preliminary data.</text>
</comment>
<comment type="subcellular location">
    <subcellularLocation>
        <location evidence="1">Cell membrane</location>
        <topology evidence="1">Multi-pass membrane protein</topology>
    </subcellularLocation>
</comment>
<dbReference type="NCBIfam" id="TIGR01842">
    <property type="entry name" value="type_I_sec_PrtD"/>
    <property type="match status" value="1"/>
</dbReference>
<organism evidence="10 11">
    <name type="scientific">Neptunicoccus cionae</name>
    <dbReference type="NCBI Taxonomy" id="2035344"/>
    <lineage>
        <taxon>Bacteria</taxon>
        <taxon>Pseudomonadati</taxon>
        <taxon>Pseudomonadota</taxon>
        <taxon>Alphaproteobacteria</taxon>
        <taxon>Rhodobacterales</taxon>
        <taxon>Paracoccaceae</taxon>
        <taxon>Neptunicoccus</taxon>
    </lineage>
</organism>
<dbReference type="InterPro" id="IPR003439">
    <property type="entry name" value="ABC_transporter-like_ATP-bd"/>
</dbReference>
<evidence type="ECO:0000313" key="11">
    <source>
        <dbReference type="Proteomes" id="UP000628017"/>
    </source>
</evidence>
<dbReference type="RefSeq" id="WP_188671677.1">
    <property type="nucleotide sequence ID" value="NZ_BMKA01000002.1"/>
</dbReference>
<dbReference type="GO" id="GO:0034040">
    <property type="term" value="F:ATPase-coupled lipid transmembrane transporter activity"/>
    <property type="evidence" value="ECO:0007669"/>
    <property type="project" value="TreeGrafter"/>
</dbReference>
<dbReference type="Gene3D" id="3.40.50.300">
    <property type="entry name" value="P-loop containing nucleotide triphosphate hydrolases"/>
    <property type="match status" value="1"/>
</dbReference>
<accession>A0A916QUC6</accession>
<evidence type="ECO:0000256" key="7">
    <source>
        <dbReference type="SAM" id="Phobius"/>
    </source>
</evidence>
<reference evidence="10" key="2">
    <citation type="submission" date="2020-09" db="EMBL/GenBank/DDBJ databases">
        <authorList>
            <person name="Sun Q."/>
            <person name="Zhou Y."/>
        </authorList>
    </citation>
    <scope>NUCLEOTIDE SEQUENCE</scope>
    <source>
        <strain evidence="10">CGMCC 1.15880</strain>
    </source>
</reference>
<feature type="transmembrane region" description="Helical" evidence="7">
    <location>
        <begin position="12"/>
        <end position="36"/>
    </location>
</feature>
<dbReference type="InterPro" id="IPR010128">
    <property type="entry name" value="ATPase_T1SS_PrtD-like"/>
</dbReference>
<dbReference type="PROSITE" id="PS50893">
    <property type="entry name" value="ABC_TRANSPORTER_2"/>
    <property type="match status" value="1"/>
</dbReference>
<sequence>MGSKKVFSGQRGLITAIFLASVFINLLVLTAPLYMLQLFSRVMSSGNVNTMIMLTIGAAIALIFFLAFDTIRQRLAARLGTRLEGNHGPSVLHGLVTATNPNDTQGARPVRDLQEIRAFVNSAAFIALLDAPWSLLFVGVIFLFHPVLGIIATIGLLFLFGLGIISELVSREPTEAASDAEQKASGTIEEMLRNAEVVRSMGKAPALIQRWKKETFVAMVFGAVATDRIALLTSFAKMTRMALQIALLGGGVLLVIQGQLSPGMMIASSILLGRAAAPVEQSIAGWRQFSQARLAMRRLNALFASQKEAAQTMDLPEPNARLSVENATVVVANKQAPLLLDVSFELRPGDALGIIGPSGAGKTSLARALVGLQPLSRGYIRVDDAALTDWPVDQIGQYIGFLPQRVELFQGTVAENIAMMDEEASPSAVVEAAKRASIHELILSLPAGYNTQVGLRGELLSAGQRQRIGLARAFFGDRRIIVMDEPNANLDPDGEEALSQAVQNATDRGCIVILITHRMSILRGVSHAGIMQDGRMVRFGASKSVLDSMVSPLSNKTTDDPKVAVLKPRKIIKRTVKTGGAK</sequence>
<protein>
    <submittedName>
        <fullName evidence="10">Peptide ABC transporter</fullName>
    </submittedName>
</protein>
<dbReference type="SMART" id="SM00382">
    <property type="entry name" value="AAA"/>
    <property type="match status" value="1"/>
</dbReference>
<evidence type="ECO:0000256" key="2">
    <source>
        <dbReference type="ARBA" id="ARBA00022692"/>
    </source>
</evidence>
<keyword evidence="4" id="KW-0067">ATP-binding</keyword>
<dbReference type="Pfam" id="PF00664">
    <property type="entry name" value="ABC_membrane"/>
    <property type="match status" value="1"/>
</dbReference>
<dbReference type="SUPFAM" id="SSF90123">
    <property type="entry name" value="ABC transporter transmembrane region"/>
    <property type="match status" value="1"/>
</dbReference>
<feature type="transmembrane region" description="Helical" evidence="7">
    <location>
        <begin position="48"/>
        <end position="68"/>
    </location>
</feature>
<dbReference type="GO" id="GO:0030256">
    <property type="term" value="C:type I protein secretion system complex"/>
    <property type="evidence" value="ECO:0007669"/>
    <property type="project" value="InterPro"/>
</dbReference>
<dbReference type="Gene3D" id="1.20.1560.10">
    <property type="entry name" value="ABC transporter type 1, transmembrane domain"/>
    <property type="match status" value="1"/>
</dbReference>
<feature type="transmembrane region" description="Helical" evidence="7">
    <location>
        <begin position="118"/>
        <end position="144"/>
    </location>
</feature>
<name>A0A916QUC6_9RHOB</name>
<feature type="domain" description="ABC transporter" evidence="8">
    <location>
        <begin position="322"/>
        <end position="558"/>
    </location>
</feature>
<evidence type="ECO:0000256" key="5">
    <source>
        <dbReference type="ARBA" id="ARBA00022989"/>
    </source>
</evidence>
<proteinExistence type="predicted"/>
<dbReference type="GO" id="GO:0140359">
    <property type="term" value="F:ABC-type transporter activity"/>
    <property type="evidence" value="ECO:0007669"/>
    <property type="project" value="InterPro"/>
</dbReference>
<evidence type="ECO:0000256" key="1">
    <source>
        <dbReference type="ARBA" id="ARBA00004651"/>
    </source>
</evidence>
<keyword evidence="5 7" id="KW-1133">Transmembrane helix</keyword>
<dbReference type="GO" id="GO:0030253">
    <property type="term" value="P:protein secretion by the type I secretion system"/>
    <property type="evidence" value="ECO:0007669"/>
    <property type="project" value="InterPro"/>
</dbReference>
<dbReference type="InterPro" id="IPR017871">
    <property type="entry name" value="ABC_transporter-like_CS"/>
</dbReference>
<dbReference type="PROSITE" id="PS00211">
    <property type="entry name" value="ABC_TRANSPORTER_1"/>
    <property type="match status" value="1"/>
</dbReference>
<dbReference type="InterPro" id="IPR039421">
    <property type="entry name" value="Type_1_exporter"/>
</dbReference>
<keyword evidence="3" id="KW-0547">Nucleotide-binding</keyword>
<dbReference type="PROSITE" id="PS50929">
    <property type="entry name" value="ABC_TM1F"/>
    <property type="match status" value="1"/>
</dbReference>
<evidence type="ECO:0000256" key="4">
    <source>
        <dbReference type="ARBA" id="ARBA00022840"/>
    </source>
</evidence>
<dbReference type="GO" id="GO:0005886">
    <property type="term" value="C:plasma membrane"/>
    <property type="evidence" value="ECO:0007669"/>
    <property type="project" value="UniProtKB-SubCell"/>
</dbReference>
<feature type="domain" description="ABC transmembrane type-1" evidence="9">
    <location>
        <begin position="16"/>
        <end position="291"/>
    </location>
</feature>
<dbReference type="InterPro" id="IPR003593">
    <property type="entry name" value="AAA+_ATPase"/>
</dbReference>
<dbReference type="GO" id="GO:0016887">
    <property type="term" value="F:ATP hydrolysis activity"/>
    <property type="evidence" value="ECO:0007669"/>
    <property type="project" value="InterPro"/>
</dbReference>
<dbReference type="GO" id="GO:0005524">
    <property type="term" value="F:ATP binding"/>
    <property type="evidence" value="ECO:0007669"/>
    <property type="project" value="UniProtKB-KW"/>
</dbReference>
<dbReference type="PANTHER" id="PTHR24221:SF654">
    <property type="entry name" value="ATP-BINDING CASSETTE SUB-FAMILY B MEMBER 6"/>
    <property type="match status" value="1"/>
</dbReference>
<evidence type="ECO:0000313" key="10">
    <source>
        <dbReference type="EMBL" id="GGA12403.1"/>
    </source>
</evidence>
<evidence type="ECO:0000259" key="8">
    <source>
        <dbReference type="PROSITE" id="PS50893"/>
    </source>
</evidence>
<dbReference type="SUPFAM" id="SSF52540">
    <property type="entry name" value="P-loop containing nucleoside triphosphate hydrolases"/>
    <property type="match status" value="1"/>
</dbReference>
<evidence type="ECO:0000256" key="6">
    <source>
        <dbReference type="ARBA" id="ARBA00023136"/>
    </source>
</evidence>
<evidence type="ECO:0000256" key="3">
    <source>
        <dbReference type="ARBA" id="ARBA00022741"/>
    </source>
</evidence>
<dbReference type="InterPro" id="IPR011527">
    <property type="entry name" value="ABC1_TM_dom"/>
</dbReference>
<dbReference type="Pfam" id="PF00005">
    <property type="entry name" value="ABC_tran"/>
    <property type="match status" value="1"/>
</dbReference>